<protein>
    <recommendedName>
        <fullName evidence="3">Lipoprotein</fullName>
    </recommendedName>
</protein>
<organism evidence="1 2">
    <name type="scientific">Qipengyuania pacifica</name>
    <dbReference type="NCBI Taxonomy" id="2860199"/>
    <lineage>
        <taxon>Bacteria</taxon>
        <taxon>Pseudomonadati</taxon>
        <taxon>Pseudomonadota</taxon>
        <taxon>Alphaproteobacteria</taxon>
        <taxon>Sphingomonadales</taxon>
        <taxon>Erythrobacteraceae</taxon>
        <taxon>Qipengyuania</taxon>
    </lineage>
</organism>
<comment type="caution">
    <text evidence="1">The sequence shown here is derived from an EMBL/GenBank/DDBJ whole genome shotgun (WGS) entry which is preliminary data.</text>
</comment>
<dbReference type="Proteomes" id="UP000776651">
    <property type="component" value="Unassembled WGS sequence"/>
</dbReference>
<name>A0ABS7JHF6_9SPHN</name>
<evidence type="ECO:0008006" key="3">
    <source>
        <dbReference type="Google" id="ProtNLM"/>
    </source>
</evidence>
<evidence type="ECO:0000313" key="2">
    <source>
        <dbReference type="Proteomes" id="UP000776651"/>
    </source>
</evidence>
<reference evidence="1 2" key="1">
    <citation type="submission" date="2021-08" db="EMBL/GenBank/DDBJ databases">
        <title>Comparative Genomics Analysis of the Genus Qipengyuania Reveals Extensive Genetic Diversity and Metabolic Versatility, Including the Description of Fifteen Novel Species.</title>
        <authorList>
            <person name="Liu Y."/>
        </authorList>
    </citation>
    <scope>NUCLEOTIDE SEQUENCE [LARGE SCALE GENOMIC DNA]</scope>
    <source>
        <strain evidence="1 2">GH25</strain>
    </source>
</reference>
<dbReference type="RefSeq" id="WP_221598326.1">
    <property type="nucleotide sequence ID" value="NZ_JAIGNQ010000003.1"/>
</dbReference>
<sequence>MTFPQRSLWVLLVASLGLGACEVSPEIASEGGSTISCALGGATDFTGECRLVEVSDGSANYLIMRHPDGGFRRLARAETVSGLAEFDGAQEAESWREGDAVVLAIGEDRYRWGKPVRD</sequence>
<proteinExistence type="predicted"/>
<dbReference type="EMBL" id="JAIGNQ010000003">
    <property type="protein sequence ID" value="MBX7489083.1"/>
    <property type="molecule type" value="Genomic_DNA"/>
</dbReference>
<evidence type="ECO:0000313" key="1">
    <source>
        <dbReference type="EMBL" id="MBX7489083.1"/>
    </source>
</evidence>
<gene>
    <name evidence="1" type="ORF">K3177_11215</name>
</gene>
<accession>A0ABS7JHF6</accession>
<keyword evidence="2" id="KW-1185">Reference proteome</keyword>
<dbReference type="PROSITE" id="PS51257">
    <property type="entry name" value="PROKAR_LIPOPROTEIN"/>
    <property type="match status" value="1"/>
</dbReference>